<gene>
    <name evidence="2" type="ORF">ACJDU8_03985</name>
</gene>
<protein>
    <submittedName>
        <fullName evidence="2">GerW family sporulation protein</fullName>
    </submittedName>
</protein>
<evidence type="ECO:0000313" key="3">
    <source>
        <dbReference type="Proteomes" id="UP001623660"/>
    </source>
</evidence>
<dbReference type="RefSeq" id="WP_406790859.1">
    <property type="nucleotide sequence ID" value="NZ_JBJHZX010000004.1"/>
</dbReference>
<reference evidence="2 3" key="1">
    <citation type="submission" date="2024-11" db="EMBL/GenBank/DDBJ databases">
        <authorList>
            <person name="Heng Y.C."/>
            <person name="Lim A.C.H."/>
            <person name="Lee J.K.Y."/>
            <person name="Kittelmann S."/>
        </authorList>
    </citation>
    <scope>NUCLEOTIDE SEQUENCE [LARGE SCALE GENOMIC DNA]</scope>
    <source>
        <strain evidence="2 3">WILCCON 0269</strain>
    </source>
</reference>
<feature type="region of interest" description="Disordered" evidence="1">
    <location>
        <begin position="49"/>
        <end position="68"/>
    </location>
</feature>
<sequence>MSVKENTEVLFSKLENFFKTETVVGNPISIEGITLVPFITVTFGCGTGGGQGSNSQNKQEGLGSGLGAGAKISPDAVLVIKGDMIKMIPIRDKANVEKLIELVPEIIGRISKSKGKDK</sequence>
<comment type="caution">
    <text evidence="2">The sequence shown here is derived from an EMBL/GenBank/DDBJ whole genome shotgun (WGS) entry which is preliminary data.</text>
</comment>
<organism evidence="2 3">
    <name type="scientific">Candidatus Clostridium eludens</name>
    <dbReference type="NCBI Taxonomy" id="3381663"/>
    <lineage>
        <taxon>Bacteria</taxon>
        <taxon>Bacillati</taxon>
        <taxon>Bacillota</taxon>
        <taxon>Clostridia</taxon>
        <taxon>Eubacteriales</taxon>
        <taxon>Clostridiaceae</taxon>
        <taxon>Clostridium</taxon>
    </lineage>
</organism>
<accession>A0ABW8SHN1</accession>
<dbReference type="PIRSF" id="PIRSF021377">
    <property type="entry name" value="YtfJ"/>
    <property type="match status" value="1"/>
</dbReference>
<dbReference type="InterPro" id="IPR014229">
    <property type="entry name" value="Spore_YtfJ"/>
</dbReference>
<keyword evidence="3" id="KW-1185">Reference proteome</keyword>
<dbReference type="PANTHER" id="PTHR39162">
    <property type="entry name" value="GLL3345 PROTEIN"/>
    <property type="match status" value="1"/>
</dbReference>
<evidence type="ECO:0000313" key="2">
    <source>
        <dbReference type="EMBL" id="MFL0194736.1"/>
    </source>
</evidence>
<evidence type="ECO:0000256" key="1">
    <source>
        <dbReference type="SAM" id="MobiDB-lite"/>
    </source>
</evidence>
<dbReference type="EMBL" id="JBJHZX010000004">
    <property type="protein sequence ID" value="MFL0194736.1"/>
    <property type="molecule type" value="Genomic_DNA"/>
</dbReference>
<dbReference type="PANTHER" id="PTHR39162:SF1">
    <property type="entry name" value="SPORULATION PROTEIN YTFJ"/>
    <property type="match status" value="1"/>
</dbReference>
<proteinExistence type="predicted"/>
<dbReference type="Pfam" id="PF09579">
    <property type="entry name" value="Spore_YtfJ"/>
    <property type="match status" value="1"/>
</dbReference>
<name>A0ABW8SHN1_9CLOT</name>
<dbReference type="Proteomes" id="UP001623660">
    <property type="component" value="Unassembled WGS sequence"/>
</dbReference>